<evidence type="ECO:0000256" key="2">
    <source>
        <dbReference type="ARBA" id="ARBA00022679"/>
    </source>
</evidence>
<dbReference type="NCBIfam" id="TIGR01934">
    <property type="entry name" value="MenG_MenH_UbiE"/>
    <property type="match status" value="1"/>
</dbReference>
<dbReference type="CDD" id="cd02440">
    <property type="entry name" value="AdoMet_MTases"/>
    <property type="match status" value="1"/>
</dbReference>
<keyword evidence="3" id="KW-0949">S-adenosyl-L-methionine</keyword>
<sequence>MCDNIGMNISEAKASAVREMFSAIAYRYDFLNHFLSLGIDITWRKKAVREFADMEGENFLDVACGTGDMSIELVKASHKSARVTGIDFSPEMVKIGQDKMERRGLKDRIDLDIGDALDMRFGDDFFDGSMCAFGVRNFAELATGLKEMARVIKPGGRMVILEFATPTNRFIASLYKFYFTRILPLIGGMVSGKKQAYTYLPDSVYKFPTPKKLAQKMEEAGLCEVRFTRLTFGICAIHTGVKR</sequence>
<dbReference type="PANTHER" id="PTHR43591">
    <property type="entry name" value="METHYLTRANSFERASE"/>
    <property type="match status" value="1"/>
</dbReference>
<dbReference type="InterPro" id="IPR023576">
    <property type="entry name" value="UbiE/COQ5_MeTrFase_CS"/>
</dbReference>
<dbReference type="GO" id="GO:0032259">
    <property type="term" value="P:methylation"/>
    <property type="evidence" value="ECO:0007669"/>
    <property type="project" value="UniProtKB-KW"/>
</dbReference>
<name>A0A3B1CDG0_9ZZZZ</name>
<dbReference type="NCBIfam" id="NF001244">
    <property type="entry name" value="PRK00216.1-5"/>
    <property type="match status" value="1"/>
</dbReference>
<dbReference type="HAMAP" id="MF_01813">
    <property type="entry name" value="MenG_UbiE_methyltr"/>
    <property type="match status" value="1"/>
</dbReference>
<dbReference type="InterPro" id="IPR029063">
    <property type="entry name" value="SAM-dependent_MTases_sf"/>
</dbReference>
<dbReference type="EC" id="2.1.1.163" evidence="4"/>
<protein>
    <submittedName>
        <fullName evidence="4">Demethylmenaquinone methyltransferase</fullName>
        <ecNumber evidence="4">2.1.1.163</ecNumber>
    </submittedName>
</protein>
<evidence type="ECO:0000256" key="3">
    <source>
        <dbReference type="ARBA" id="ARBA00022691"/>
    </source>
</evidence>
<gene>
    <name evidence="4" type="ORF">MNBD_NITROSPINAE02-1139</name>
</gene>
<dbReference type="PROSITE" id="PS01183">
    <property type="entry name" value="UBIE_1"/>
    <property type="match status" value="1"/>
</dbReference>
<evidence type="ECO:0000256" key="1">
    <source>
        <dbReference type="ARBA" id="ARBA00022603"/>
    </source>
</evidence>
<dbReference type="InterPro" id="IPR004033">
    <property type="entry name" value="UbiE/COQ5_MeTrFase"/>
</dbReference>
<accession>A0A3B1CDG0</accession>
<dbReference type="EMBL" id="UOGE01000070">
    <property type="protein sequence ID" value="VAX21948.1"/>
    <property type="molecule type" value="Genomic_DNA"/>
</dbReference>
<keyword evidence="1 4" id="KW-0489">Methyltransferase</keyword>
<dbReference type="GO" id="GO:0043770">
    <property type="term" value="F:demethylmenaquinone methyltransferase activity"/>
    <property type="evidence" value="ECO:0007669"/>
    <property type="project" value="UniProtKB-EC"/>
</dbReference>
<keyword evidence="2 4" id="KW-0808">Transferase</keyword>
<dbReference type="PROSITE" id="PS51608">
    <property type="entry name" value="SAM_MT_UBIE"/>
    <property type="match status" value="1"/>
</dbReference>
<proteinExistence type="inferred from homology"/>
<dbReference type="GO" id="GO:0042181">
    <property type="term" value="P:ketone biosynthetic process"/>
    <property type="evidence" value="ECO:0007669"/>
    <property type="project" value="UniProtKB-ARBA"/>
</dbReference>
<dbReference type="PANTHER" id="PTHR43591:SF24">
    <property type="entry name" value="2-METHOXY-6-POLYPRENYL-1,4-BENZOQUINOL METHYLASE, MITOCHONDRIAL"/>
    <property type="match status" value="1"/>
</dbReference>
<dbReference type="AlphaFoldDB" id="A0A3B1CDG0"/>
<dbReference type="SUPFAM" id="SSF53335">
    <property type="entry name" value="S-adenosyl-L-methionine-dependent methyltransferases"/>
    <property type="match status" value="1"/>
</dbReference>
<reference evidence="4" key="1">
    <citation type="submission" date="2018-06" db="EMBL/GenBank/DDBJ databases">
        <authorList>
            <person name="Zhirakovskaya E."/>
        </authorList>
    </citation>
    <scope>NUCLEOTIDE SEQUENCE</scope>
</reference>
<dbReference type="Pfam" id="PF01209">
    <property type="entry name" value="Ubie_methyltran"/>
    <property type="match status" value="1"/>
</dbReference>
<organism evidence="4">
    <name type="scientific">hydrothermal vent metagenome</name>
    <dbReference type="NCBI Taxonomy" id="652676"/>
    <lineage>
        <taxon>unclassified sequences</taxon>
        <taxon>metagenomes</taxon>
        <taxon>ecological metagenomes</taxon>
    </lineage>
</organism>
<dbReference type="Gene3D" id="3.40.50.150">
    <property type="entry name" value="Vaccinia Virus protein VP39"/>
    <property type="match status" value="1"/>
</dbReference>
<evidence type="ECO:0000313" key="4">
    <source>
        <dbReference type="EMBL" id="VAX21948.1"/>
    </source>
</evidence>